<dbReference type="GO" id="GO:0008745">
    <property type="term" value="F:N-acetylmuramoyl-L-alanine amidase activity"/>
    <property type="evidence" value="ECO:0007669"/>
    <property type="project" value="UniProtKB-EC"/>
</dbReference>
<name>Q2VZU0_PARM1</name>
<keyword evidence="4" id="KW-0732">Signal</keyword>
<reference evidence="6 7" key="1">
    <citation type="journal article" date="2005" name="DNA Res.">
        <title>Complete genome sequence of the facultative anaerobic magnetotactic bacterium Magnetospirillum sp. strain AMB-1.</title>
        <authorList>
            <person name="Matsunaga T."/>
            <person name="Okamura Y."/>
            <person name="Fukuda Y."/>
            <person name="Wahyudi A.T."/>
            <person name="Murase Y."/>
            <person name="Takeyama H."/>
        </authorList>
    </citation>
    <scope>NUCLEOTIDE SEQUENCE [LARGE SCALE GENOMIC DNA]</scope>
    <source>
        <strain evidence="7">ATCC 700264 / AMB-1</strain>
    </source>
</reference>
<dbReference type="HOGENOM" id="CLU_014322_6_1_5"/>
<evidence type="ECO:0000256" key="2">
    <source>
        <dbReference type="ARBA" id="ARBA00011901"/>
    </source>
</evidence>
<evidence type="ECO:0000256" key="3">
    <source>
        <dbReference type="ARBA" id="ARBA00022801"/>
    </source>
</evidence>
<dbReference type="Gene3D" id="3.40.630.40">
    <property type="entry name" value="Zn-dependent exopeptidases"/>
    <property type="match status" value="1"/>
</dbReference>
<dbReference type="CDD" id="cd02696">
    <property type="entry name" value="MurNAc-LAA"/>
    <property type="match status" value="1"/>
</dbReference>
<dbReference type="STRING" id="342108.amb4081"/>
<protein>
    <recommendedName>
        <fullName evidence="2">N-acetylmuramoyl-L-alanine amidase</fullName>
        <ecNumber evidence="2">3.5.1.28</ecNumber>
    </recommendedName>
</protein>
<dbReference type="InterPro" id="IPR002508">
    <property type="entry name" value="MurNAc-LAA_cat"/>
</dbReference>
<dbReference type="AlphaFoldDB" id="Q2VZU0"/>
<dbReference type="KEGG" id="mag:amb4081"/>
<dbReference type="Proteomes" id="UP000007058">
    <property type="component" value="Chromosome"/>
</dbReference>
<sequence length="238" mass="26077">MRLFLLPLLLLSLLAQPALAGCLIALDIGHYRDAPGEFSAHGVPELTFNTQLARRVGWELDRQGVAWTLINAEGDITELAERPRRAARRGASLLLSLHHDSVQDIYKTEWVWQGETRAHSEVFSGFGLFVSAANPRREESEAVARAIGDALLAEGLRPSLHHALPVEGENRPLLDPARGLYRYDGLAVLRQATMPAVLVEAGIIVNRDDEPLIASEPYRAAFATAIAAAARAHCQRLN</sequence>
<evidence type="ECO:0000259" key="5">
    <source>
        <dbReference type="SMART" id="SM00646"/>
    </source>
</evidence>
<dbReference type="GO" id="GO:0009253">
    <property type="term" value="P:peptidoglycan catabolic process"/>
    <property type="evidence" value="ECO:0007669"/>
    <property type="project" value="InterPro"/>
</dbReference>
<feature type="signal peptide" evidence="4">
    <location>
        <begin position="1"/>
        <end position="20"/>
    </location>
</feature>
<dbReference type="SUPFAM" id="SSF53187">
    <property type="entry name" value="Zn-dependent exopeptidases"/>
    <property type="match status" value="1"/>
</dbReference>
<dbReference type="SMART" id="SM00646">
    <property type="entry name" value="Ami_3"/>
    <property type="match status" value="1"/>
</dbReference>
<evidence type="ECO:0000256" key="4">
    <source>
        <dbReference type="SAM" id="SignalP"/>
    </source>
</evidence>
<evidence type="ECO:0000313" key="6">
    <source>
        <dbReference type="EMBL" id="BAE52885.1"/>
    </source>
</evidence>
<dbReference type="InterPro" id="IPR050695">
    <property type="entry name" value="N-acetylmuramoyl_amidase_3"/>
</dbReference>
<gene>
    <name evidence="6" type="ordered locus">amb4081</name>
</gene>
<keyword evidence="7" id="KW-1185">Reference proteome</keyword>
<evidence type="ECO:0000313" key="7">
    <source>
        <dbReference type="Proteomes" id="UP000007058"/>
    </source>
</evidence>
<dbReference type="GO" id="GO:0030288">
    <property type="term" value="C:outer membrane-bounded periplasmic space"/>
    <property type="evidence" value="ECO:0007669"/>
    <property type="project" value="TreeGrafter"/>
</dbReference>
<evidence type="ECO:0000256" key="1">
    <source>
        <dbReference type="ARBA" id="ARBA00001561"/>
    </source>
</evidence>
<dbReference type="OrthoDB" id="5451849at2"/>
<feature type="domain" description="MurNAc-LAA" evidence="5">
    <location>
        <begin position="83"/>
        <end position="231"/>
    </location>
</feature>
<dbReference type="EMBL" id="AP007255">
    <property type="protein sequence ID" value="BAE52885.1"/>
    <property type="molecule type" value="Genomic_DNA"/>
</dbReference>
<dbReference type="Pfam" id="PF01520">
    <property type="entry name" value="Amidase_3"/>
    <property type="match status" value="1"/>
</dbReference>
<feature type="chain" id="PRO_5004218147" description="N-acetylmuramoyl-L-alanine amidase" evidence="4">
    <location>
        <begin position="21"/>
        <end position="238"/>
    </location>
</feature>
<accession>Q2VZU0</accession>
<dbReference type="PANTHER" id="PTHR30404:SF0">
    <property type="entry name" value="N-ACETYLMURAMOYL-L-ALANINE AMIDASE AMIC"/>
    <property type="match status" value="1"/>
</dbReference>
<keyword evidence="3" id="KW-0378">Hydrolase</keyword>
<proteinExistence type="predicted"/>
<dbReference type="PANTHER" id="PTHR30404">
    <property type="entry name" value="N-ACETYLMURAMOYL-L-ALANINE AMIDASE"/>
    <property type="match status" value="1"/>
</dbReference>
<comment type="catalytic activity">
    <reaction evidence="1">
        <text>Hydrolyzes the link between N-acetylmuramoyl residues and L-amino acid residues in certain cell-wall glycopeptides.</text>
        <dbReference type="EC" id="3.5.1.28"/>
    </reaction>
</comment>
<dbReference type="EC" id="3.5.1.28" evidence="2"/>
<organism evidence="6 7">
    <name type="scientific">Paramagnetospirillum magneticum (strain ATCC 700264 / AMB-1)</name>
    <name type="common">Magnetospirillum magneticum</name>
    <dbReference type="NCBI Taxonomy" id="342108"/>
    <lineage>
        <taxon>Bacteria</taxon>
        <taxon>Pseudomonadati</taxon>
        <taxon>Pseudomonadota</taxon>
        <taxon>Alphaproteobacteria</taxon>
        <taxon>Rhodospirillales</taxon>
        <taxon>Magnetospirillaceae</taxon>
        <taxon>Paramagnetospirillum</taxon>
    </lineage>
</organism>
<dbReference type="RefSeq" id="WP_011386431.1">
    <property type="nucleotide sequence ID" value="NC_007626.1"/>
</dbReference>
<dbReference type="PROSITE" id="PS51257">
    <property type="entry name" value="PROKAR_LIPOPROTEIN"/>
    <property type="match status" value="1"/>
</dbReference>